<proteinExistence type="predicted"/>
<sequence>MEQKMTELTETIRDAVGIPQSASEMEALRRALRARRALTDDQALVELVNEARVSVGDDGVARAFGTVPRVLEIAFGPIN</sequence>
<accession>A0ABP8ARN5</accession>
<protein>
    <submittedName>
        <fullName evidence="1">Uncharacterized protein</fullName>
    </submittedName>
</protein>
<dbReference type="Proteomes" id="UP001500213">
    <property type="component" value="Unassembled WGS sequence"/>
</dbReference>
<dbReference type="EMBL" id="BAABBX010000013">
    <property type="protein sequence ID" value="GAA4188914.1"/>
    <property type="molecule type" value="Genomic_DNA"/>
</dbReference>
<gene>
    <name evidence="1" type="ORF">GCM10022288_15930</name>
</gene>
<organism evidence="1 2">
    <name type="scientific">Gryllotalpicola kribbensis</name>
    <dbReference type="NCBI Taxonomy" id="993084"/>
    <lineage>
        <taxon>Bacteria</taxon>
        <taxon>Bacillati</taxon>
        <taxon>Actinomycetota</taxon>
        <taxon>Actinomycetes</taxon>
        <taxon>Micrococcales</taxon>
        <taxon>Microbacteriaceae</taxon>
        <taxon>Gryllotalpicola</taxon>
    </lineage>
</organism>
<keyword evidence="2" id="KW-1185">Reference proteome</keyword>
<name>A0ABP8ARN5_9MICO</name>
<comment type="caution">
    <text evidence="1">The sequence shown here is derived from an EMBL/GenBank/DDBJ whole genome shotgun (WGS) entry which is preliminary data.</text>
</comment>
<evidence type="ECO:0000313" key="2">
    <source>
        <dbReference type="Proteomes" id="UP001500213"/>
    </source>
</evidence>
<evidence type="ECO:0000313" key="1">
    <source>
        <dbReference type="EMBL" id="GAA4188914.1"/>
    </source>
</evidence>
<reference evidence="2" key="1">
    <citation type="journal article" date="2019" name="Int. J. Syst. Evol. Microbiol.">
        <title>The Global Catalogue of Microorganisms (GCM) 10K type strain sequencing project: providing services to taxonomists for standard genome sequencing and annotation.</title>
        <authorList>
            <consortium name="The Broad Institute Genomics Platform"/>
            <consortium name="The Broad Institute Genome Sequencing Center for Infectious Disease"/>
            <person name="Wu L."/>
            <person name="Ma J."/>
        </authorList>
    </citation>
    <scope>NUCLEOTIDE SEQUENCE [LARGE SCALE GENOMIC DNA]</scope>
    <source>
        <strain evidence="2">JCM 17593</strain>
    </source>
</reference>